<feature type="transmembrane region" description="Helical" evidence="6">
    <location>
        <begin position="108"/>
        <end position="126"/>
    </location>
</feature>
<dbReference type="AlphaFoldDB" id="A0A7J5US87"/>
<protein>
    <submittedName>
        <fullName evidence="7">Oligosaccharide flippase family protein</fullName>
    </submittedName>
</protein>
<keyword evidence="2" id="KW-1003">Cell membrane</keyword>
<feature type="transmembrane region" description="Helical" evidence="6">
    <location>
        <begin position="340"/>
        <end position="360"/>
    </location>
</feature>
<evidence type="ECO:0000256" key="2">
    <source>
        <dbReference type="ARBA" id="ARBA00022475"/>
    </source>
</evidence>
<dbReference type="OrthoDB" id="3831435at2"/>
<dbReference type="GO" id="GO:0005886">
    <property type="term" value="C:plasma membrane"/>
    <property type="evidence" value="ECO:0007669"/>
    <property type="project" value="UniProtKB-SubCell"/>
</dbReference>
<feature type="transmembrane region" description="Helical" evidence="6">
    <location>
        <begin position="73"/>
        <end position="96"/>
    </location>
</feature>
<dbReference type="Proteomes" id="UP000451860">
    <property type="component" value="Unassembled WGS sequence"/>
</dbReference>
<gene>
    <name evidence="7" type="ORF">GB883_04720</name>
</gene>
<keyword evidence="3 6" id="KW-0812">Transmembrane</keyword>
<feature type="transmembrane region" description="Helical" evidence="6">
    <location>
        <begin position="254"/>
        <end position="277"/>
    </location>
</feature>
<dbReference type="PANTHER" id="PTHR30250:SF11">
    <property type="entry name" value="O-ANTIGEN TRANSPORTER-RELATED"/>
    <property type="match status" value="1"/>
</dbReference>
<name>A0A7J5US87_9MICO</name>
<comment type="caution">
    <text evidence="7">The sequence shown here is derived from an EMBL/GenBank/DDBJ whole genome shotgun (WGS) entry which is preliminary data.</text>
</comment>
<proteinExistence type="predicted"/>
<feature type="transmembrane region" description="Helical" evidence="6">
    <location>
        <begin position="6"/>
        <end position="26"/>
    </location>
</feature>
<dbReference type="PANTHER" id="PTHR30250">
    <property type="entry name" value="PST FAMILY PREDICTED COLANIC ACID TRANSPORTER"/>
    <property type="match status" value="1"/>
</dbReference>
<accession>A0A7J5US87</accession>
<evidence type="ECO:0000313" key="8">
    <source>
        <dbReference type="Proteomes" id="UP000451860"/>
    </source>
</evidence>
<dbReference type="EMBL" id="WHJE01000013">
    <property type="protein sequence ID" value="KAE8765239.1"/>
    <property type="molecule type" value="Genomic_DNA"/>
</dbReference>
<organism evidence="7 8">
    <name type="scientific">Georgenia thermotolerans</name>
    <dbReference type="NCBI Taxonomy" id="527326"/>
    <lineage>
        <taxon>Bacteria</taxon>
        <taxon>Bacillati</taxon>
        <taxon>Actinomycetota</taxon>
        <taxon>Actinomycetes</taxon>
        <taxon>Micrococcales</taxon>
        <taxon>Bogoriellaceae</taxon>
        <taxon>Georgenia</taxon>
    </lineage>
</organism>
<evidence type="ECO:0000256" key="3">
    <source>
        <dbReference type="ARBA" id="ARBA00022692"/>
    </source>
</evidence>
<evidence type="ECO:0000256" key="5">
    <source>
        <dbReference type="ARBA" id="ARBA00023136"/>
    </source>
</evidence>
<evidence type="ECO:0000256" key="6">
    <source>
        <dbReference type="SAM" id="Phobius"/>
    </source>
</evidence>
<feature type="transmembrane region" description="Helical" evidence="6">
    <location>
        <begin position="283"/>
        <end position="304"/>
    </location>
</feature>
<keyword evidence="8" id="KW-1185">Reference proteome</keyword>
<evidence type="ECO:0000256" key="1">
    <source>
        <dbReference type="ARBA" id="ARBA00004651"/>
    </source>
</evidence>
<sequence length="370" mass="38760">MYDPDVFGLFAAISATTAIFVGLSTFRLEIIAQDAKSELVADRLFGLAARSAALWGAGLSVAALVLVVVGWPWYWAAVGALVFVSSLQLVGTGILIRHGEYRSLARMNMIHGGGVGIVQALTGLIAPSPWSLMVGYVVPRLVWLIPMNKRGRVRRELSTQRVTGADSRLRSRAVTAGASAAVNSAAGQVPILLATALYGTVEAGLFAMAVRVLVSPLSVIGQAASGATLGEVGKVRRSGGGGAPGLVNRAMRDLLLIGIVPCGIAFVAGPTVVPYLLGDSWNNTGAIVAALALGALAQFVVAPFSQLLNVSGAQRGLLIWDIVRFGSSMLAWVLPWALGAGILASVIAYSLMLSMCYVWLRRLILDAVRR</sequence>
<evidence type="ECO:0000313" key="7">
    <source>
        <dbReference type="EMBL" id="KAE8765239.1"/>
    </source>
</evidence>
<keyword evidence="4 6" id="KW-1133">Transmembrane helix</keyword>
<dbReference type="InterPro" id="IPR050833">
    <property type="entry name" value="Poly_Biosynth_Transport"/>
</dbReference>
<dbReference type="RefSeq" id="WP_152201545.1">
    <property type="nucleotide sequence ID" value="NZ_VUKF01000007.1"/>
</dbReference>
<dbReference type="Pfam" id="PF13440">
    <property type="entry name" value="Polysacc_synt_3"/>
    <property type="match status" value="1"/>
</dbReference>
<keyword evidence="5 6" id="KW-0472">Membrane</keyword>
<feature type="transmembrane region" description="Helical" evidence="6">
    <location>
        <begin position="47"/>
        <end position="67"/>
    </location>
</feature>
<comment type="subcellular location">
    <subcellularLocation>
        <location evidence="1">Cell membrane</location>
        <topology evidence="1">Multi-pass membrane protein</topology>
    </subcellularLocation>
</comment>
<evidence type="ECO:0000256" key="4">
    <source>
        <dbReference type="ARBA" id="ARBA00022989"/>
    </source>
</evidence>
<reference evidence="7 8" key="1">
    <citation type="submission" date="2019-10" db="EMBL/GenBank/DDBJ databases">
        <title>Georgenia wutianyii sp. nov. and Georgenia yuyongxinii sp. nov. isolated from plateau pika (Ochotona curzoniae) in the Qinghai-Tibet plateau of China.</title>
        <authorList>
            <person name="Tian Z."/>
        </authorList>
    </citation>
    <scope>NUCLEOTIDE SEQUENCE [LARGE SCALE GENOMIC DNA]</scope>
    <source>
        <strain evidence="7 8">DSM 21501</strain>
    </source>
</reference>